<feature type="region of interest" description="Disordered" evidence="1">
    <location>
        <begin position="219"/>
        <end position="273"/>
    </location>
</feature>
<dbReference type="OrthoDB" id="5378975at2759"/>
<accession>A0A4Y7T7E1</accession>
<sequence>MDDDFTFGASVWAIPDPVDEKPPAATAESPIDKRKPPAPLTLDAQEDNFAPTDTGFDDFDDDDFGAPAEAVQFTEGKDDDFGDFEDFEEGEDNGGFAAPVSFQDVQFEDPFAAPGPSRFRPWQPLKLDPVPSYPDLQEEISEILNPIWADEDISKVTTDDPMREVEGVGQILVTPSSRQMHKSLLHPPSSLRPPNWTRSRIRRQHLISLGIPVNLDEVLPQANGRPMPTLEVRTRPMSAPPDRKPLPPQGPRSNHPSRSGPRSNLVAQFGPKPELDTTKINRLLEFESDYLAMQPLPNLERILSELKMQTANTSGLLTYLLQSREALQQDSETYNGLIANLVSEMAQKVKSGKPMGRSMSVRR</sequence>
<organism evidence="2 3">
    <name type="scientific">Coprinellus micaceus</name>
    <name type="common">Glistening ink-cap mushroom</name>
    <name type="synonym">Coprinus micaceus</name>
    <dbReference type="NCBI Taxonomy" id="71717"/>
    <lineage>
        <taxon>Eukaryota</taxon>
        <taxon>Fungi</taxon>
        <taxon>Dikarya</taxon>
        <taxon>Basidiomycota</taxon>
        <taxon>Agaricomycotina</taxon>
        <taxon>Agaricomycetes</taxon>
        <taxon>Agaricomycetidae</taxon>
        <taxon>Agaricales</taxon>
        <taxon>Agaricineae</taxon>
        <taxon>Psathyrellaceae</taxon>
        <taxon>Coprinellus</taxon>
    </lineage>
</organism>
<evidence type="ECO:0000313" key="3">
    <source>
        <dbReference type="Proteomes" id="UP000298030"/>
    </source>
</evidence>
<name>A0A4Y7T7E1_COPMI</name>
<dbReference type="Proteomes" id="UP000298030">
    <property type="component" value="Unassembled WGS sequence"/>
</dbReference>
<dbReference type="InterPro" id="IPR031355">
    <property type="entry name" value="YBL010C/LAA2-like"/>
</dbReference>
<dbReference type="PANTHER" id="PTHR38698">
    <property type="entry name" value="EXPRESSED PROTEIN"/>
    <property type="match status" value="1"/>
</dbReference>
<dbReference type="Pfam" id="PF17104">
    <property type="entry name" value="YBL010C_LAA2"/>
    <property type="match status" value="1"/>
</dbReference>
<keyword evidence="3" id="KW-1185">Reference proteome</keyword>
<feature type="compositionally biased region" description="Acidic residues" evidence="1">
    <location>
        <begin position="77"/>
        <end position="92"/>
    </location>
</feature>
<evidence type="ECO:0000256" key="1">
    <source>
        <dbReference type="SAM" id="MobiDB-lite"/>
    </source>
</evidence>
<dbReference type="AlphaFoldDB" id="A0A4Y7T7E1"/>
<evidence type="ECO:0000313" key="2">
    <source>
        <dbReference type="EMBL" id="TEB30097.1"/>
    </source>
</evidence>
<dbReference type="EMBL" id="QPFP01000024">
    <property type="protein sequence ID" value="TEB30097.1"/>
    <property type="molecule type" value="Genomic_DNA"/>
</dbReference>
<reference evidence="2 3" key="1">
    <citation type="journal article" date="2019" name="Nat. Ecol. Evol.">
        <title>Megaphylogeny resolves global patterns of mushroom evolution.</title>
        <authorList>
            <person name="Varga T."/>
            <person name="Krizsan K."/>
            <person name="Foldi C."/>
            <person name="Dima B."/>
            <person name="Sanchez-Garcia M."/>
            <person name="Sanchez-Ramirez S."/>
            <person name="Szollosi G.J."/>
            <person name="Szarkandi J.G."/>
            <person name="Papp V."/>
            <person name="Albert L."/>
            <person name="Andreopoulos W."/>
            <person name="Angelini C."/>
            <person name="Antonin V."/>
            <person name="Barry K.W."/>
            <person name="Bougher N.L."/>
            <person name="Buchanan P."/>
            <person name="Buyck B."/>
            <person name="Bense V."/>
            <person name="Catcheside P."/>
            <person name="Chovatia M."/>
            <person name="Cooper J."/>
            <person name="Damon W."/>
            <person name="Desjardin D."/>
            <person name="Finy P."/>
            <person name="Geml J."/>
            <person name="Haridas S."/>
            <person name="Hughes K."/>
            <person name="Justo A."/>
            <person name="Karasinski D."/>
            <person name="Kautmanova I."/>
            <person name="Kiss B."/>
            <person name="Kocsube S."/>
            <person name="Kotiranta H."/>
            <person name="LaButti K.M."/>
            <person name="Lechner B.E."/>
            <person name="Liimatainen K."/>
            <person name="Lipzen A."/>
            <person name="Lukacs Z."/>
            <person name="Mihaltcheva S."/>
            <person name="Morgado L.N."/>
            <person name="Niskanen T."/>
            <person name="Noordeloos M.E."/>
            <person name="Ohm R.A."/>
            <person name="Ortiz-Santana B."/>
            <person name="Ovrebo C."/>
            <person name="Racz N."/>
            <person name="Riley R."/>
            <person name="Savchenko A."/>
            <person name="Shiryaev A."/>
            <person name="Soop K."/>
            <person name="Spirin V."/>
            <person name="Szebenyi C."/>
            <person name="Tomsovsky M."/>
            <person name="Tulloss R.E."/>
            <person name="Uehling J."/>
            <person name="Grigoriev I.V."/>
            <person name="Vagvolgyi C."/>
            <person name="Papp T."/>
            <person name="Martin F.M."/>
            <person name="Miettinen O."/>
            <person name="Hibbett D.S."/>
            <person name="Nagy L.G."/>
        </authorList>
    </citation>
    <scope>NUCLEOTIDE SEQUENCE [LARGE SCALE GENOMIC DNA]</scope>
    <source>
        <strain evidence="2 3">FP101781</strain>
    </source>
</reference>
<protein>
    <submittedName>
        <fullName evidence="2">Uncharacterized protein</fullName>
    </submittedName>
</protein>
<feature type="compositionally biased region" description="Acidic residues" evidence="1">
    <location>
        <begin position="55"/>
        <end position="64"/>
    </location>
</feature>
<feature type="region of interest" description="Disordered" evidence="1">
    <location>
        <begin position="1"/>
        <end position="98"/>
    </location>
</feature>
<gene>
    <name evidence="2" type="ORF">FA13DRAFT_1733907</name>
</gene>
<dbReference type="PANTHER" id="PTHR38698:SF1">
    <property type="entry name" value="FUNGAL PROTEIN"/>
    <property type="match status" value="1"/>
</dbReference>
<proteinExistence type="predicted"/>
<dbReference type="STRING" id="71717.A0A4Y7T7E1"/>
<feature type="compositionally biased region" description="Polar residues" evidence="1">
    <location>
        <begin position="251"/>
        <end position="266"/>
    </location>
</feature>
<comment type="caution">
    <text evidence="2">The sequence shown here is derived from an EMBL/GenBank/DDBJ whole genome shotgun (WGS) entry which is preliminary data.</text>
</comment>